<keyword evidence="8 15" id="KW-0406">Ion transport</keyword>
<protein>
    <recommendedName>
        <fullName evidence="15">ATP synthase subunit b</fullName>
    </recommendedName>
    <alternativeName>
        <fullName evidence="15">ATP synthase F(0) sector subunit b</fullName>
    </alternativeName>
    <alternativeName>
        <fullName evidence="15">ATPase subunit I</fullName>
    </alternativeName>
    <alternativeName>
        <fullName evidence="15">F-type ATPase subunit b</fullName>
        <shortName evidence="15">F-ATPase subunit b</shortName>
    </alternativeName>
</protein>
<dbReference type="RefSeq" id="WP_262435848.1">
    <property type="nucleotide sequence ID" value="NZ_JACRTF010000001.1"/>
</dbReference>
<dbReference type="InterPro" id="IPR050059">
    <property type="entry name" value="ATP_synthase_B_chain"/>
</dbReference>
<evidence type="ECO:0000256" key="1">
    <source>
        <dbReference type="ARBA" id="ARBA00005513"/>
    </source>
</evidence>
<reference evidence="17" key="1">
    <citation type="submission" date="2020-08" db="EMBL/GenBank/DDBJ databases">
        <title>Genome public.</title>
        <authorList>
            <person name="Liu C."/>
            <person name="Sun Q."/>
        </authorList>
    </citation>
    <scope>NUCLEOTIDE SEQUENCE</scope>
    <source>
        <strain evidence="17">N12</strain>
    </source>
</reference>
<evidence type="ECO:0000256" key="3">
    <source>
        <dbReference type="ARBA" id="ARBA00022475"/>
    </source>
</evidence>
<name>A0A926F5U4_9BACT</name>
<evidence type="ECO:0000256" key="13">
    <source>
        <dbReference type="ARBA" id="ARBA00026054"/>
    </source>
</evidence>
<dbReference type="GO" id="GO:0005886">
    <property type="term" value="C:plasma membrane"/>
    <property type="evidence" value="ECO:0007669"/>
    <property type="project" value="UniProtKB-SubCell"/>
</dbReference>
<evidence type="ECO:0000256" key="12">
    <source>
        <dbReference type="ARBA" id="ARBA00025614"/>
    </source>
</evidence>
<keyword evidence="6 15" id="KW-0375">Hydrogen ion transport</keyword>
<dbReference type="AlphaFoldDB" id="A0A926F5U4"/>
<comment type="similarity">
    <text evidence="1 15 16">Belongs to the ATPase B chain family.</text>
</comment>
<dbReference type="InterPro" id="IPR002146">
    <property type="entry name" value="ATP_synth_b/b'su_bac/chlpt"/>
</dbReference>
<comment type="subunit">
    <text evidence="13">F-type ATPases have 2 components, F(1) - the catalytic core - and F(0) - the membrane proton channel. F(1) has five subunits: alpha(3), beta(3), gamma(1), delta(1), epsilon(1). F(0) has four main subunits: a(1), b(2) and c(10-14). The alpha and beta chains form an alternating ring which encloses part of the gamma chain. F(1) is attached to F(0) by a central stalk formed by the gamma and epsilon chains, while a peripheral stalk is formed by the delta and b chains.</text>
</comment>
<dbReference type="HAMAP" id="MF_01398">
    <property type="entry name" value="ATP_synth_b_bprime"/>
    <property type="match status" value="1"/>
</dbReference>
<evidence type="ECO:0000256" key="8">
    <source>
        <dbReference type="ARBA" id="ARBA00023065"/>
    </source>
</evidence>
<evidence type="ECO:0000313" key="17">
    <source>
        <dbReference type="EMBL" id="MBC8594758.1"/>
    </source>
</evidence>
<comment type="subcellular location">
    <subcellularLocation>
        <location evidence="15">Cell membrane</location>
        <topology evidence="15">Single-pass membrane protein</topology>
    </subcellularLocation>
    <subcellularLocation>
        <location evidence="14">Endomembrane system</location>
        <topology evidence="14">Single-pass membrane protein</topology>
    </subcellularLocation>
</comment>
<dbReference type="GO" id="GO:0045259">
    <property type="term" value="C:proton-transporting ATP synthase complex"/>
    <property type="evidence" value="ECO:0007669"/>
    <property type="project" value="UniProtKB-KW"/>
</dbReference>
<dbReference type="GO" id="GO:0012505">
    <property type="term" value="C:endomembrane system"/>
    <property type="evidence" value="ECO:0007669"/>
    <property type="project" value="UniProtKB-SubCell"/>
</dbReference>
<evidence type="ECO:0000256" key="6">
    <source>
        <dbReference type="ARBA" id="ARBA00022781"/>
    </source>
</evidence>
<comment type="subunit">
    <text evidence="15">F-type ATPases have 2 components, F(1) - the catalytic core - and F(0) - the membrane proton channel. F(1) has five subunits: alpha(3), beta(3), gamma(1), delta(1), epsilon(1). F(0) has three main subunits: a(1), b(2) and c(10-14). The alpha and beta chains form an alternating ring which encloses part of the gamma chain. F(1) is attached to F(0) by a central stalk formed by the gamma and epsilon chains, while a peripheral stalk is formed by the delta and b chains.</text>
</comment>
<evidence type="ECO:0000256" key="2">
    <source>
        <dbReference type="ARBA" id="ARBA00022448"/>
    </source>
</evidence>
<proteinExistence type="inferred from homology"/>
<accession>A0A926F5U4</accession>
<evidence type="ECO:0000313" key="18">
    <source>
        <dbReference type="Proteomes" id="UP000651085"/>
    </source>
</evidence>
<comment type="caution">
    <text evidence="17">The sequence shown here is derived from an EMBL/GenBank/DDBJ whole genome shotgun (WGS) entry which is preliminary data.</text>
</comment>
<dbReference type="PANTHER" id="PTHR33445:SF1">
    <property type="entry name" value="ATP SYNTHASE SUBUNIT B"/>
    <property type="match status" value="1"/>
</dbReference>
<sequence length="166" mass="18962">MSLLLPDSGLLFWMVLSFGIVFAVLAKYGFPVIIKMVEGRKTYIDQSLEVARVANAQLAELKERGEALVAAANKEQGRILKEALEERDKIIHEARKQAEIAARKELNEVKKQIQFEKEEAIRDIRRQVAVLSVDIAEKVLRKNLNDKQEQMGMIDRMLDEVLSRKS</sequence>
<dbReference type="Pfam" id="PF00430">
    <property type="entry name" value="ATP-synt_B"/>
    <property type="match status" value="1"/>
</dbReference>
<dbReference type="GO" id="GO:0046933">
    <property type="term" value="F:proton-transporting ATP synthase activity, rotational mechanism"/>
    <property type="evidence" value="ECO:0007669"/>
    <property type="project" value="UniProtKB-UniRule"/>
</dbReference>
<keyword evidence="9 15" id="KW-0472">Membrane</keyword>
<comment type="function">
    <text evidence="11 15">F(1)F(0) ATP synthase produces ATP from ADP in the presence of a proton or sodium gradient. F-type ATPases consist of two structural domains, F(1) containing the extramembraneous catalytic core and F(0) containing the membrane proton channel, linked together by a central stalk and a peripheral stalk. During catalysis, ATP synthesis in the catalytic domain of F(1) is coupled via a rotary mechanism of the central stalk subunits to proton translocation.</text>
</comment>
<keyword evidence="4 15" id="KW-0138">CF(0)</keyword>
<dbReference type="NCBIfam" id="TIGR01144">
    <property type="entry name" value="ATP_synt_b"/>
    <property type="match status" value="1"/>
</dbReference>
<keyword evidence="3 15" id="KW-1003">Cell membrane</keyword>
<comment type="function">
    <text evidence="12">Component of the F(0) channel, it forms part of the peripheral stalk, linking F(1) to F(0). The b'-subunit is a diverged and duplicated form of b found in plants and photosynthetic bacteria.</text>
</comment>
<evidence type="ECO:0000256" key="14">
    <source>
        <dbReference type="ARBA" id="ARBA00037847"/>
    </source>
</evidence>
<evidence type="ECO:0000256" key="10">
    <source>
        <dbReference type="ARBA" id="ARBA00023310"/>
    </source>
</evidence>
<evidence type="ECO:0000256" key="15">
    <source>
        <dbReference type="HAMAP-Rule" id="MF_01398"/>
    </source>
</evidence>
<dbReference type="Proteomes" id="UP000651085">
    <property type="component" value="Unassembled WGS sequence"/>
</dbReference>
<evidence type="ECO:0000256" key="16">
    <source>
        <dbReference type="RuleBase" id="RU003848"/>
    </source>
</evidence>
<organism evidence="17 18">
    <name type="scientific">Jilunia laotingensis</name>
    <dbReference type="NCBI Taxonomy" id="2763675"/>
    <lineage>
        <taxon>Bacteria</taxon>
        <taxon>Pseudomonadati</taxon>
        <taxon>Bacteroidota</taxon>
        <taxon>Bacteroidia</taxon>
        <taxon>Bacteroidales</taxon>
        <taxon>Bacteroidaceae</taxon>
        <taxon>Jilunia</taxon>
    </lineage>
</organism>
<evidence type="ECO:0000256" key="4">
    <source>
        <dbReference type="ARBA" id="ARBA00022547"/>
    </source>
</evidence>
<dbReference type="CDD" id="cd06503">
    <property type="entry name" value="ATP-synt_Fo_b"/>
    <property type="match status" value="1"/>
</dbReference>
<evidence type="ECO:0000256" key="9">
    <source>
        <dbReference type="ARBA" id="ARBA00023136"/>
    </source>
</evidence>
<feature type="transmembrane region" description="Helical" evidence="15">
    <location>
        <begin position="12"/>
        <end position="34"/>
    </location>
</feature>
<keyword evidence="5 15" id="KW-0812">Transmembrane</keyword>
<evidence type="ECO:0000256" key="11">
    <source>
        <dbReference type="ARBA" id="ARBA00025198"/>
    </source>
</evidence>
<evidence type="ECO:0000256" key="7">
    <source>
        <dbReference type="ARBA" id="ARBA00022989"/>
    </source>
</evidence>
<dbReference type="InterPro" id="IPR005864">
    <property type="entry name" value="ATP_synth_F0_bsu_bac"/>
</dbReference>
<dbReference type="PANTHER" id="PTHR33445">
    <property type="entry name" value="ATP SYNTHASE SUBUNIT B', CHLOROPLASTIC"/>
    <property type="match status" value="1"/>
</dbReference>
<keyword evidence="2 15" id="KW-0813">Transport</keyword>
<evidence type="ECO:0000256" key="5">
    <source>
        <dbReference type="ARBA" id="ARBA00022692"/>
    </source>
</evidence>
<gene>
    <name evidence="15 17" type="primary">atpF</name>
    <name evidence="17" type="ORF">H8744_16230</name>
</gene>
<dbReference type="EMBL" id="JACRTF010000001">
    <property type="protein sequence ID" value="MBC8594758.1"/>
    <property type="molecule type" value="Genomic_DNA"/>
</dbReference>
<keyword evidence="10 15" id="KW-0066">ATP synthesis</keyword>
<keyword evidence="18" id="KW-1185">Reference proteome</keyword>
<keyword evidence="7 15" id="KW-1133">Transmembrane helix</keyword>
<dbReference type="GO" id="GO:0046961">
    <property type="term" value="F:proton-transporting ATPase activity, rotational mechanism"/>
    <property type="evidence" value="ECO:0007669"/>
    <property type="project" value="TreeGrafter"/>
</dbReference>